<gene>
    <name evidence="6" type="ordered locus">Zmob_0650</name>
</gene>
<dbReference type="InterPro" id="IPR046348">
    <property type="entry name" value="SIS_dom_sf"/>
</dbReference>
<dbReference type="GO" id="GO:0003677">
    <property type="term" value="F:DNA binding"/>
    <property type="evidence" value="ECO:0007669"/>
    <property type="project" value="UniProtKB-KW"/>
</dbReference>
<dbReference type="GO" id="GO:0003700">
    <property type="term" value="F:DNA-binding transcription factor activity"/>
    <property type="evidence" value="ECO:0007669"/>
    <property type="project" value="InterPro"/>
</dbReference>
<organism evidence="6 7">
    <name type="scientific">Zymomonas mobilis subsp. mobilis (strain ATCC 10988 / DSM 424 / LMG 404 / NCIMB 8938 / NRRL B-806 / ZM1)</name>
    <dbReference type="NCBI Taxonomy" id="555217"/>
    <lineage>
        <taxon>Bacteria</taxon>
        <taxon>Pseudomonadati</taxon>
        <taxon>Pseudomonadota</taxon>
        <taxon>Alphaproteobacteria</taxon>
        <taxon>Sphingomonadales</taxon>
        <taxon>Zymomonadaceae</taxon>
        <taxon>Zymomonas</taxon>
    </lineage>
</organism>
<dbReference type="HOGENOM" id="CLU_055769_1_2_5"/>
<dbReference type="Gene3D" id="3.40.50.10490">
    <property type="entry name" value="Glucose-6-phosphate isomerase like protein, domain 1"/>
    <property type="match status" value="1"/>
</dbReference>
<dbReference type="SUPFAM" id="SSF53697">
    <property type="entry name" value="SIS domain"/>
    <property type="match status" value="1"/>
</dbReference>
<dbReference type="PANTHER" id="PTHR30514">
    <property type="entry name" value="GLUCOKINASE"/>
    <property type="match status" value="1"/>
</dbReference>
<dbReference type="GeneID" id="79904573"/>
<dbReference type="InterPro" id="IPR000281">
    <property type="entry name" value="HTH_RpiR"/>
</dbReference>
<dbReference type="InterPro" id="IPR009057">
    <property type="entry name" value="Homeodomain-like_sf"/>
</dbReference>
<dbReference type="Proteomes" id="UP000001494">
    <property type="component" value="Chromosome"/>
</dbReference>
<dbReference type="PROSITE" id="PS51464">
    <property type="entry name" value="SIS"/>
    <property type="match status" value="1"/>
</dbReference>
<evidence type="ECO:0000259" key="5">
    <source>
        <dbReference type="PROSITE" id="PS51464"/>
    </source>
</evidence>
<evidence type="ECO:0000256" key="3">
    <source>
        <dbReference type="ARBA" id="ARBA00023163"/>
    </source>
</evidence>
<dbReference type="SUPFAM" id="SSF46689">
    <property type="entry name" value="Homeodomain-like"/>
    <property type="match status" value="1"/>
</dbReference>
<dbReference type="Pfam" id="PF01418">
    <property type="entry name" value="HTH_6"/>
    <property type="match status" value="1"/>
</dbReference>
<protein>
    <submittedName>
        <fullName evidence="6">Transcriptional regulator, RpiR family</fullName>
    </submittedName>
</protein>
<accession>A0A0H3G121</accession>
<dbReference type="KEGG" id="zmm:Zmob_0650"/>
<evidence type="ECO:0000313" key="7">
    <source>
        <dbReference type="Proteomes" id="UP000001494"/>
    </source>
</evidence>
<dbReference type="PANTHER" id="PTHR30514:SF18">
    <property type="entry name" value="RPIR-FAMILY TRANSCRIPTIONAL REGULATOR"/>
    <property type="match status" value="1"/>
</dbReference>
<dbReference type="EMBL" id="CP002850">
    <property type="protein sequence ID" value="AEH62492.1"/>
    <property type="molecule type" value="Genomic_DNA"/>
</dbReference>
<evidence type="ECO:0000259" key="4">
    <source>
        <dbReference type="PROSITE" id="PS51071"/>
    </source>
</evidence>
<dbReference type="eggNOG" id="COG1737">
    <property type="taxonomic scope" value="Bacteria"/>
</dbReference>
<dbReference type="RefSeq" id="WP_011240143.1">
    <property type="nucleotide sequence ID" value="NC_017262.1"/>
</dbReference>
<dbReference type="Gene3D" id="1.10.10.10">
    <property type="entry name" value="Winged helix-like DNA-binding domain superfamily/Winged helix DNA-binding domain"/>
    <property type="match status" value="1"/>
</dbReference>
<dbReference type="Pfam" id="PF01380">
    <property type="entry name" value="SIS"/>
    <property type="match status" value="1"/>
</dbReference>
<keyword evidence="3" id="KW-0804">Transcription</keyword>
<evidence type="ECO:0000256" key="1">
    <source>
        <dbReference type="ARBA" id="ARBA00023015"/>
    </source>
</evidence>
<dbReference type="CDD" id="cd05013">
    <property type="entry name" value="SIS_RpiR"/>
    <property type="match status" value="1"/>
</dbReference>
<name>A0A0H3G121_ZYMMA</name>
<reference evidence="6 7" key="1">
    <citation type="journal article" date="2011" name="J. Bacteriol.">
        <title>Genome sequence of the ethanol-producing Zymomonas mobilis subsp. mobilis lectotype strain ATCC 10988.</title>
        <authorList>
            <person name="Pappas K.M."/>
            <person name="Kouvelis V.N."/>
            <person name="Saunders E."/>
            <person name="Brettin T.S."/>
            <person name="Bruce D."/>
            <person name="Detter C."/>
            <person name="Balakireva M."/>
            <person name="Han C.S."/>
            <person name="Savvakis G."/>
            <person name="Kyrpides N.C."/>
            <person name="Typas M.A."/>
        </authorList>
    </citation>
    <scope>NUCLEOTIDE SEQUENCE [LARGE SCALE GENOMIC DNA]</scope>
    <source>
        <strain evidence="7">ATCC 10988 / DSM 424 / CCUG 17860 / LMG 404 / NCIMB 8938 / NRRL B-806 / ZM1</strain>
    </source>
</reference>
<evidence type="ECO:0000256" key="2">
    <source>
        <dbReference type="ARBA" id="ARBA00023125"/>
    </source>
</evidence>
<dbReference type="InterPro" id="IPR036388">
    <property type="entry name" value="WH-like_DNA-bd_sf"/>
</dbReference>
<dbReference type="OrthoDB" id="3574600at2"/>
<dbReference type="InterPro" id="IPR047640">
    <property type="entry name" value="RpiR-like"/>
</dbReference>
<dbReference type="GO" id="GO:0097367">
    <property type="term" value="F:carbohydrate derivative binding"/>
    <property type="evidence" value="ECO:0007669"/>
    <property type="project" value="InterPro"/>
</dbReference>
<dbReference type="PROSITE" id="PS51071">
    <property type="entry name" value="HTH_RPIR"/>
    <property type="match status" value="1"/>
</dbReference>
<keyword evidence="1" id="KW-0805">Transcription regulation</keyword>
<feature type="domain" description="SIS" evidence="5">
    <location>
        <begin position="139"/>
        <end position="277"/>
    </location>
</feature>
<dbReference type="InterPro" id="IPR001347">
    <property type="entry name" value="SIS_dom"/>
</dbReference>
<evidence type="ECO:0000313" key="6">
    <source>
        <dbReference type="EMBL" id="AEH62492.1"/>
    </source>
</evidence>
<dbReference type="GO" id="GO:1901135">
    <property type="term" value="P:carbohydrate derivative metabolic process"/>
    <property type="evidence" value="ECO:0007669"/>
    <property type="project" value="InterPro"/>
</dbReference>
<dbReference type="AlphaFoldDB" id="A0A0H3G121"/>
<keyword evidence="2" id="KW-0238">DNA-binding</keyword>
<dbReference type="InterPro" id="IPR035472">
    <property type="entry name" value="RpiR-like_SIS"/>
</dbReference>
<proteinExistence type="predicted"/>
<feature type="domain" description="HTH rpiR-type" evidence="4">
    <location>
        <begin position="11"/>
        <end position="87"/>
    </location>
</feature>
<sequence length="305" mass="34617">MKAHKVKKDTSNLAILIHQASENFTQAERRIAQILFASDMMAGLETVAKLGAKAKVSGPTVLRFVSKLGFSSFPEFQASLRGELYQKLIYNTPQNQDDTANHVSDRPAVASVLQEADSFFENCMHRTLQQINACELEDVTELLADCSRNVYIVGNHLTHPIAELFWYQLHRLRPRTHLVQNNAFTPYEQLIDSGRRDILLLFDICHYQEDIALLAEQAHQRRTTIILITDPKLSPVSRLAHHVLTCDFTLFTSHESLVPCLVMVELLAASLEKKLGADALIRQQNIEKAEQDLKEKHLFPRPPQN</sequence>